<dbReference type="RefSeq" id="WP_146588740.1">
    <property type="nucleotide sequence ID" value="NZ_SJPO01000007.1"/>
</dbReference>
<dbReference type="InterPro" id="IPR027558">
    <property type="entry name" value="Pre_pil_HX9DG_C"/>
</dbReference>
<dbReference type="AlphaFoldDB" id="A0A5C5YL85"/>
<evidence type="ECO:0000259" key="1">
    <source>
        <dbReference type="Pfam" id="PF07596"/>
    </source>
</evidence>
<dbReference type="NCBIfam" id="TIGR02532">
    <property type="entry name" value="IV_pilin_GFxxxE"/>
    <property type="match status" value="1"/>
</dbReference>
<keyword evidence="3" id="KW-1185">Reference proteome</keyword>
<dbReference type="InterPro" id="IPR011453">
    <property type="entry name" value="DUF1559"/>
</dbReference>
<organism evidence="2 3">
    <name type="scientific">Posidoniimonas polymericola</name>
    <dbReference type="NCBI Taxonomy" id="2528002"/>
    <lineage>
        <taxon>Bacteria</taxon>
        <taxon>Pseudomonadati</taxon>
        <taxon>Planctomycetota</taxon>
        <taxon>Planctomycetia</taxon>
        <taxon>Pirellulales</taxon>
        <taxon>Lacipirellulaceae</taxon>
        <taxon>Posidoniimonas</taxon>
    </lineage>
</organism>
<accession>A0A5C5YL85</accession>
<dbReference type="InterPro" id="IPR012902">
    <property type="entry name" value="N_methyl_site"/>
</dbReference>
<protein>
    <recommendedName>
        <fullName evidence="1">DUF1559 domain-containing protein</fullName>
    </recommendedName>
</protein>
<gene>
    <name evidence="2" type="ORF">Pla123a_31410</name>
</gene>
<dbReference type="PROSITE" id="PS00409">
    <property type="entry name" value="PROKAR_NTER_METHYL"/>
    <property type="match status" value="1"/>
</dbReference>
<dbReference type="InterPro" id="IPR045584">
    <property type="entry name" value="Pilin-like"/>
</dbReference>
<sequence length="347" mass="38256" precursor="true">MSYRRPVVRGFTLVELLVVIAIIGVLIALLLPAVQAARESARRSQCLNHLKQIGLGYANHHDTHSFFPSGGWAAQWVGDADRGFGKKQPGGWVYHILPFVEEQQVWDLPSDGDPSGLYQPVQLAGAKQMQETAISIFNCPSRRRATAYPYVIGSGFFAVRNSDEPEAVARTDYAANSGDGEMGEWFYDEGTDQYQTFSFPNNYARVDRGIYAFPPQKGQSGVSFLGSEVKISQVIDGTSKTVVASEKFLTPLYYETGEGGADNHSMYQGYDRDIYRWAFKDPQGAGDIGPLQDNTTADLWFNFGAAHPAVFNAAFADGSVRSIAYSVDVLMFSRACSRFDGEVMDLQ</sequence>
<evidence type="ECO:0000313" key="3">
    <source>
        <dbReference type="Proteomes" id="UP000318478"/>
    </source>
</evidence>
<evidence type="ECO:0000313" key="2">
    <source>
        <dbReference type="EMBL" id="TWT75631.1"/>
    </source>
</evidence>
<proteinExistence type="predicted"/>
<dbReference type="Pfam" id="PF07596">
    <property type="entry name" value="SBP_bac_10"/>
    <property type="match status" value="1"/>
</dbReference>
<dbReference type="Pfam" id="PF07963">
    <property type="entry name" value="N_methyl"/>
    <property type="match status" value="1"/>
</dbReference>
<name>A0A5C5YL85_9BACT</name>
<dbReference type="NCBIfam" id="TIGR04294">
    <property type="entry name" value="pre_pil_HX9DG"/>
    <property type="match status" value="1"/>
</dbReference>
<comment type="caution">
    <text evidence="2">The sequence shown here is derived from an EMBL/GenBank/DDBJ whole genome shotgun (WGS) entry which is preliminary data.</text>
</comment>
<dbReference type="EMBL" id="SJPO01000007">
    <property type="protein sequence ID" value="TWT75631.1"/>
    <property type="molecule type" value="Genomic_DNA"/>
</dbReference>
<dbReference type="SUPFAM" id="SSF54523">
    <property type="entry name" value="Pili subunits"/>
    <property type="match status" value="1"/>
</dbReference>
<dbReference type="Gene3D" id="3.30.700.10">
    <property type="entry name" value="Glycoprotein, Type 4 Pilin"/>
    <property type="match status" value="1"/>
</dbReference>
<dbReference type="PANTHER" id="PTHR30093:SF2">
    <property type="entry name" value="TYPE II SECRETION SYSTEM PROTEIN H"/>
    <property type="match status" value="1"/>
</dbReference>
<reference evidence="2 3" key="1">
    <citation type="submission" date="2019-02" db="EMBL/GenBank/DDBJ databases">
        <title>Deep-cultivation of Planctomycetes and their phenomic and genomic characterization uncovers novel biology.</title>
        <authorList>
            <person name="Wiegand S."/>
            <person name="Jogler M."/>
            <person name="Boedeker C."/>
            <person name="Pinto D."/>
            <person name="Vollmers J."/>
            <person name="Rivas-Marin E."/>
            <person name="Kohn T."/>
            <person name="Peeters S.H."/>
            <person name="Heuer A."/>
            <person name="Rast P."/>
            <person name="Oberbeckmann S."/>
            <person name="Bunk B."/>
            <person name="Jeske O."/>
            <person name="Meyerdierks A."/>
            <person name="Storesund J.E."/>
            <person name="Kallscheuer N."/>
            <person name="Luecker S."/>
            <person name="Lage O.M."/>
            <person name="Pohl T."/>
            <person name="Merkel B.J."/>
            <person name="Hornburger P."/>
            <person name="Mueller R.-W."/>
            <person name="Bruemmer F."/>
            <person name="Labrenz M."/>
            <person name="Spormann A.M."/>
            <person name="Op Den Camp H."/>
            <person name="Overmann J."/>
            <person name="Amann R."/>
            <person name="Jetten M.S.M."/>
            <person name="Mascher T."/>
            <person name="Medema M.H."/>
            <person name="Devos D.P."/>
            <person name="Kaster A.-K."/>
            <person name="Ovreas L."/>
            <person name="Rohde M."/>
            <person name="Galperin M.Y."/>
            <person name="Jogler C."/>
        </authorList>
    </citation>
    <scope>NUCLEOTIDE SEQUENCE [LARGE SCALE GENOMIC DNA]</scope>
    <source>
        <strain evidence="2 3">Pla123a</strain>
    </source>
</reference>
<feature type="domain" description="DUF1559" evidence="1">
    <location>
        <begin position="35"/>
        <end position="329"/>
    </location>
</feature>
<dbReference type="Proteomes" id="UP000318478">
    <property type="component" value="Unassembled WGS sequence"/>
</dbReference>
<dbReference type="PANTHER" id="PTHR30093">
    <property type="entry name" value="GENERAL SECRETION PATHWAY PROTEIN G"/>
    <property type="match status" value="1"/>
</dbReference>
<dbReference type="OrthoDB" id="255848at2"/>